<evidence type="ECO:0000256" key="6">
    <source>
        <dbReference type="ARBA" id="ARBA00023055"/>
    </source>
</evidence>
<gene>
    <name evidence="12" type="ORF">M427DRAFT_132944</name>
</gene>
<comment type="subcellular location">
    <subcellularLocation>
        <location evidence="1">Membrane</location>
    </subcellularLocation>
</comment>
<proteinExistence type="predicted"/>
<keyword evidence="2" id="KW-0813">Transport</keyword>
<dbReference type="GO" id="GO:0032865">
    <property type="term" value="C:ERMES complex"/>
    <property type="evidence" value="ECO:0007669"/>
    <property type="project" value="InterPro"/>
</dbReference>
<dbReference type="InterPro" id="IPR058825">
    <property type="entry name" value="MDM34_N"/>
</dbReference>
<evidence type="ECO:0000313" key="13">
    <source>
        <dbReference type="Proteomes" id="UP000070544"/>
    </source>
</evidence>
<dbReference type="GO" id="GO:1990456">
    <property type="term" value="P:mitochondrion-endoplasmic reticulum membrane tethering"/>
    <property type="evidence" value="ECO:0007669"/>
    <property type="project" value="TreeGrafter"/>
</dbReference>
<dbReference type="Proteomes" id="UP000070544">
    <property type="component" value="Unassembled WGS sequence"/>
</dbReference>
<feature type="region of interest" description="Disordered" evidence="10">
    <location>
        <begin position="219"/>
        <end position="240"/>
    </location>
</feature>
<dbReference type="GO" id="GO:0008289">
    <property type="term" value="F:lipid binding"/>
    <property type="evidence" value="ECO:0007669"/>
    <property type="project" value="UniProtKB-KW"/>
</dbReference>
<keyword evidence="6" id="KW-0445">Lipid transport</keyword>
<evidence type="ECO:0000256" key="3">
    <source>
        <dbReference type="ARBA" id="ARBA00022452"/>
    </source>
</evidence>
<evidence type="ECO:0000256" key="8">
    <source>
        <dbReference type="ARBA" id="ARBA00023128"/>
    </source>
</evidence>
<dbReference type="PANTHER" id="PTHR28185">
    <property type="entry name" value="MITOCHONDRIAL DISTRIBUTION AND MORPHOLOGY PROTEIN 34"/>
    <property type="match status" value="1"/>
</dbReference>
<keyword evidence="4" id="KW-0812">Transmembrane</keyword>
<evidence type="ECO:0000256" key="9">
    <source>
        <dbReference type="ARBA" id="ARBA00023136"/>
    </source>
</evidence>
<accession>A0A139AN55</accession>
<dbReference type="CDD" id="cd21673">
    <property type="entry name" value="SMP_Mdm34"/>
    <property type="match status" value="1"/>
</dbReference>
<sequence>MAFRFNWPRFDQRFVDHASEQLERALNREGEGRPSKIAGRIEVKEMDLGTKPPELEMLEIGELTDEKFRGIFKLTYNGDAYLILQTQVQANPLQPPKPTHPRTLRPRTAPLAASSPLLVPMTIRISCLRLRGIAALVVDRHKGVTLSFKTDPLDSVQVSSSFDGVDNVRRFLQATIENQLRKLFADDLPNLIHGISLQMMSQMPAGVAYMCLPLRRLRRPRPTTPTVRPPLDTGTQRLPQ</sequence>
<evidence type="ECO:0000256" key="7">
    <source>
        <dbReference type="ARBA" id="ARBA00023121"/>
    </source>
</evidence>
<evidence type="ECO:0000259" key="11">
    <source>
        <dbReference type="PROSITE" id="PS51847"/>
    </source>
</evidence>
<evidence type="ECO:0000313" key="12">
    <source>
        <dbReference type="EMBL" id="KXS18182.1"/>
    </source>
</evidence>
<reference evidence="12 13" key="1">
    <citation type="journal article" date="2015" name="Genome Biol. Evol.">
        <title>Phylogenomic analyses indicate that early fungi evolved digesting cell walls of algal ancestors of land plants.</title>
        <authorList>
            <person name="Chang Y."/>
            <person name="Wang S."/>
            <person name="Sekimoto S."/>
            <person name="Aerts A.L."/>
            <person name="Choi C."/>
            <person name="Clum A."/>
            <person name="LaButti K.M."/>
            <person name="Lindquist E.A."/>
            <person name="Yee Ngan C."/>
            <person name="Ohm R.A."/>
            <person name="Salamov A.A."/>
            <person name="Grigoriev I.V."/>
            <person name="Spatafora J.W."/>
            <person name="Berbee M.L."/>
        </authorList>
    </citation>
    <scope>NUCLEOTIDE SEQUENCE [LARGE SCALE GENOMIC DNA]</scope>
    <source>
        <strain evidence="12 13">JEL478</strain>
    </source>
</reference>
<keyword evidence="5" id="KW-1000">Mitochondrion outer membrane</keyword>
<dbReference type="InterPro" id="IPR027536">
    <property type="entry name" value="MDM34"/>
</dbReference>
<keyword evidence="13" id="KW-1185">Reference proteome</keyword>
<dbReference type="AlphaFoldDB" id="A0A139AN55"/>
<dbReference type="PROSITE" id="PS51847">
    <property type="entry name" value="SMP"/>
    <property type="match status" value="1"/>
</dbReference>
<dbReference type="OrthoDB" id="17927at2759"/>
<evidence type="ECO:0000256" key="1">
    <source>
        <dbReference type="ARBA" id="ARBA00004370"/>
    </source>
</evidence>
<feature type="domain" description="SMP-LTD" evidence="11">
    <location>
        <begin position="1"/>
        <end position="197"/>
    </location>
</feature>
<evidence type="ECO:0000256" key="5">
    <source>
        <dbReference type="ARBA" id="ARBA00022787"/>
    </source>
</evidence>
<dbReference type="EMBL" id="KQ965743">
    <property type="protein sequence ID" value="KXS18182.1"/>
    <property type="molecule type" value="Genomic_DNA"/>
</dbReference>
<keyword evidence="7" id="KW-0446">Lipid-binding</keyword>
<dbReference type="Pfam" id="PF26545">
    <property type="entry name" value="Mdm34_N"/>
    <property type="match status" value="1"/>
</dbReference>
<keyword evidence="3" id="KW-1134">Transmembrane beta strand</keyword>
<organism evidence="12 13">
    <name type="scientific">Gonapodya prolifera (strain JEL478)</name>
    <name type="common">Monoblepharis prolifera</name>
    <dbReference type="NCBI Taxonomy" id="1344416"/>
    <lineage>
        <taxon>Eukaryota</taxon>
        <taxon>Fungi</taxon>
        <taxon>Fungi incertae sedis</taxon>
        <taxon>Chytridiomycota</taxon>
        <taxon>Chytridiomycota incertae sedis</taxon>
        <taxon>Monoblepharidomycetes</taxon>
        <taxon>Monoblepharidales</taxon>
        <taxon>Gonapodyaceae</taxon>
        <taxon>Gonapodya</taxon>
    </lineage>
</organism>
<keyword evidence="9" id="KW-0472">Membrane</keyword>
<dbReference type="GO" id="GO:0015914">
    <property type="term" value="P:phospholipid transport"/>
    <property type="evidence" value="ECO:0007669"/>
    <property type="project" value="TreeGrafter"/>
</dbReference>
<dbReference type="InterPro" id="IPR031468">
    <property type="entry name" value="SMP_LBD"/>
</dbReference>
<dbReference type="GO" id="GO:0007005">
    <property type="term" value="P:mitochondrion organization"/>
    <property type="evidence" value="ECO:0007669"/>
    <property type="project" value="InterPro"/>
</dbReference>
<evidence type="ECO:0000256" key="4">
    <source>
        <dbReference type="ARBA" id="ARBA00022692"/>
    </source>
</evidence>
<evidence type="ECO:0000256" key="10">
    <source>
        <dbReference type="SAM" id="MobiDB-lite"/>
    </source>
</evidence>
<evidence type="ECO:0000256" key="2">
    <source>
        <dbReference type="ARBA" id="ARBA00022448"/>
    </source>
</evidence>
<name>A0A139AN55_GONPJ</name>
<keyword evidence="8" id="KW-0496">Mitochondrion</keyword>
<protein>
    <recommendedName>
        <fullName evidence="11">SMP-LTD domain-containing protein</fullName>
    </recommendedName>
</protein>
<dbReference type="PANTHER" id="PTHR28185:SF1">
    <property type="entry name" value="MITOCHONDRIAL DISTRIBUTION AND MORPHOLOGY PROTEIN 34"/>
    <property type="match status" value="1"/>
</dbReference>
<dbReference type="OMA" id="KRETHVI"/>
<dbReference type="STRING" id="1344416.A0A139AN55"/>